<name>A0A316U4A1_9BASI</name>
<keyword evidence="3 7" id="KW-0963">Cytoplasm</keyword>
<dbReference type="Gene3D" id="3.30.720.10">
    <property type="entry name" value="Signal recognition particle alu RNA binding heterodimer, srp9/1"/>
    <property type="match status" value="1"/>
</dbReference>
<evidence type="ECO:0000256" key="2">
    <source>
        <dbReference type="ARBA" id="ARBA00010349"/>
    </source>
</evidence>
<accession>A0A316U4A1</accession>
<dbReference type="Proteomes" id="UP000245942">
    <property type="component" value="Unassembled WGS sequence"/>
</dbReference>
<dbReference type="PANTHER" id="PTHR12013">
    <property type="entry name" value="SIGNAL RECOGNITION PARTICLE 14 KD PROTEIN"/>
    <property type="match status" value="1"/>
</dbReference>
<comment type="similarity">
    <text evidence="2 7">Belongs to the SRP14 family.</text>
</comment>
<dbReference type="STRING" id="1684307.A0A316U4A1"/>
<reference evidence="9 10" key="1">
    <citation type="journal article" date="2018" name="Mol. Biol. Evol.">
        <title>Broad Genomic Sampling Reveals a Smut Pathogenic Ancestry of the Fungal Clade Ustilaginomycotina.</title>
        <authorList>
            <person name="Kijpornyongpan T."/>
            <person name="Mondo S.J."/>
            <person name="Barry K."/>
            <person name="Sandor L."/>
            <person name="Lee J."/>
            <person name="Lipzen A."/>
            <person name="Pangilinan J."/>
            <person name="LaButti K."/>
            <person name="Hainaut M."/>
            <person name="Henrissat B."/>
            <person name="Grigoriev I.V."/>
            <person name="Spatafora J.W."/>
            <person name="Aime M.C."/>
        </authorList>
    </citation>
    <scope>NUCLEOTIDE SEQUENCE [LARGE SCALE GENOMIC DNA]</scope>
    <source>
        <strain evidence="9 10">MCA 4718</strain>
    </source>
</reference>
<dbReference type="Pfam" id="PF02290">
    <property type="entry name" value="SRP14"/>
    <property type="match status" value="1"/>
</dbReference>
<evidence type="ECO:0000256" key="4">
    <source>
        <dbReference type="ARBA" id="ARBA00022884"/>
    </source>
</evidence>
<dbReference type="EMBL" id="KZ819340">
    <property type="protein sequence ID" value="PWN17755.1"/>
    <property type="molecule type" value="Genomic_DNA"/>
</dbReference>
<dbReference type="InterPro" id="IPR009018">
    <property type="entry name" value="Signal_recog_particle_SRP9/14"/>
</dbReference>
<dbReference type="GO" id="GO:0005786">
    <property type="term" value="C:signal recognition particle, endoplasmic reticulum targeting"/>
    <property type="evidence" value="ECO:0007669"/>
    <property type="project" value="UniProtKB-UniRule"/>
</dbReference>
<organism evidence="9 10">
    <name type="scientific">Pseudomicrostroma glucosiphilum</name>
    <dbReference type="NCBI Taxonomy" id="1684307"/>
    <lineage>
        <taxon>Eukaryota</taxon>
        <taxon>Fungi</taxon>
        <taxon>Dikarya</taxon>
        <taxon>Basidiomycota</taxon>
        <taxon>Ustilaginomycotina</taxon>
        <taxon>Exobasidiomycetes</taxon>
        <taxon>Microstromatales</taxon>
        <taxon>Microstromatales incertae sedis</taxon>
        <taxon>Pseudomicrostroma</taxon>
    </lineage>
</organism>
<keyword evidence="5 7" id="KW-0733">Signal recognition particle</keyword>
<dbReference type="GO" id="GO:0008312">
    <property type="term" value="F:7S RNA binding"/>
    <property type="evidence" value="ECO:0007669"/>
    <property type="project" value="UniProtKB-UniRule"/>
</dbReference>
<comment type="subcellular location">
    <subcellularLocation>
        <location evidence="1 7">Cytoplasm</location>
    </subcellularLocation>
</comment>
<sequence>MVRSVTNEEFISHLTTLYSDSASSGSVYLTSKRLTYAPLLADQKDAQGDSSMASTSSASTSSYPLLFRLTDGKSTPSKVALSTQVSASALAGFQEMLSSTLRTCLSGCLRKRDKAKERKSDKVVAARKKKDEELGGWKGVAKVGKKRGAGHRQHQRAQKRAMKLRKEEKVQAAKSKASGGASSGEGVAVAKAGGEGTSAAGQAQQPAAAAASGASKKKPKKKGGKK</sequence>
<dbReference type="OrthoDB" id="19209at2759"/>
<evidence type="ECO:0000256" key="6">
    <source>
        <dbReference type="ARBA" id="ARBA00023274"/>
    </source>
</evidence>
<gene>
    <name evidence="9" type="ORF">BCV69DRAFT_120176</name>
</gene>
<proteinExistence type="inferred from homology"/>
<feature type="compositionally biased region" description="Basic residues" evidence="8">
    <location>
        <begin position="215"/>
        <end position="226"/>
    </location>
</feature>
<evidence type="ECO:0000313" key="10">
    <source>
        <dbReference type="Proteomes" id="UP000245942"/>
    </source>
</evidence>
<feature type="compositionally biased region" description="Basic residues" evidence="8">
    <location>
        <begin position="143"/>
        <end position="163"/>
    </location>
</feature>
<dbReference type="InterPro" id="IPR003210">
    <property type="entry name" value="Signal_recog_particle_SRP14"/>
</dbReference>
<dbReference type="RefSeq" id="XP_025344915.1">
    <property type="nucleotide sequence ID" value="XM_025489145.1"/>
</dbReference>
<dbReference type="AlphaFoldDB" id="A0A316U4A1"/>
<comment type="subunit">
    <text evidence="7">Component of a fungal signal recognition particle (SRP) complex that consists of a 7SL RNA molecule (scR1) and at least six protein subunits: SRP72, SRP68, SRP54, SEC65, SRP21 and SRP14.</text>
</comment>
<feature type="compositionally biased region" description="Low complexity" evidence="8">
    <location>
        <begin position="172"/>
        <end position="214"/>
    </location>
</feature>
<evidence type="ECO:0000313" key="9">
    <source>
        <dbReference type="EMBL" id="PWN17755.1"/>
    </source>
</evidence>
<evidence type="ECO:0000256" key="3">
    <source>
        <dbReference type="ARBA" id="ARBA00022490"/>
    </source>
</evidence>
<keyword evidence="4 7" id="KW-0694">RNA-binding</keyword>
<keyword evidence="6 7" id="KW-0687">Ribonucleoprotein</keyword>
<evidence type="ECO:0000256" key="8">
    <source>
        <dbReference type="SAM" id="MobiDB-lite"/>
    </source>
</evidence>
<evidence type="ECO:0000256" key="1">
    <source>
        <dbReference type="ARBA" id="ARBA00004496"/>
    </source>
</evidence>
<evidence type="ECO:0000256" key="7">
    <source>
        <dbReference type="RuleBase" id="RU368100"/>
    </source>
</evidence>
<dbReference type="GO" id="GO:0030942">
    <property type="term" value="F:endoplasmic reticulum signal peptide binding"/>
    <property type="evidence" value="ECO:0007669"/>
    <property type="project" value="UniProtKB-UniRule"/>
</dbReference>
<protein>
    <recommendedName>
        <fullName evidence="7">Signal recognition particle subunit SRP14</fullName>
    </recommendedName>
    <alternativeName>
        <fullName evidence="7">Signal recognition particle 14 kDa protein</fullName>
    </alternativeName>
</protein>
<dbReference type="SUPFAM" id="SSF54762">
    <property type="entry name" value="Signal recognition particle alu RNA binding heterodimer, SRP9/14"/>
    <property type="match status" value="1"/>
</dbReference>
<keyword evidence="10" id="KW-1185">Reference proteome</keyword>
<comment type="function">
    <text evidence="7">Component of the signal recognition particle (SRP) complex, a ribonucleoprotein complex that mediates the cotranslational targeting of secretory and membrane proteins to the endoplasmic reticulum (ER).</text>
</comment>
<evidence type="ECO:0000256" key="5">
    <source>
        <dbReference type="ARBA" id="ARBA00023135"/>
    </source>
</evidence>
<feature type="region of interest" description="Disordered" evidence="8">
    <location>
        <begin position="142"/>
        <end position="226"/>
    </location>
</feature>
<dbReference type="GeneID" id="37010879"/>
<dbReference type="GO" id="GO:0006614">
    <property type="term" value="P:SRP-dependent cotranslational protein targeting to membrane"/>
    <property type="evidence" value="ECO:0007669"/>
    <property type="project" value="UniProtKB-UniRule"/>
</dbReference>